<reference evidence="2 3" key="1">
    <citation type="journal article" date="2019" name="Emerg. Microbes Infect.">
        <title>Comprehensive subspecies identification of 175 nontuberculous mycobacteria species based on 7547 genomic profiles.</title>
        <authorList>
            <person name="Matsumoto Y."/>
            <person name="Kinjo T."/>
            <person name="Motooka D."/>
            <person name="Nabeya D."/>
            <person name="Jung N."/>
            <person name="Uechi K."/>
            <person name="Horii T."/>
            <person name="Iida T."/>
            <person name="Fujita J."/>
            <person name="Nakamura S."/>
        </authorList>
    </citation>
    <scope>NUCLEOTIDE SEQUENCE [LARGE SCALE GENOMIC DNA]</scope>
    <source>
        <strain evidence="2 3">JCM 14233</strain>
    </source>
</reference>
<proteinExistence type="predicted"/>
<sequence>MTAFEKIRTLSPLDRRIGTFVGTVVHPMRRQGRFDAGTSGQQGLGGGAVAHYQITGTSLLLTIDATGPVEMLLSVTVVDEAAHAASAQRCVHYEPPCSRHGRLTPTLVGLPQRLVDELRCRRGRDARTRHQVNGCQSMSGRSSGDFYGPSSSSSSCRSFSGWK</sequence>
<name>A0A7I7MLG1_9MYCO</name>
<evidence type="ECO:0000313" key="3">
    <source>
        <dbReference type="Proteomes" id="UP000467236"/>
    </source>
</evidence>
<organism evidence="2 3">
    <name type="scientific">Mycobacterium shinjukuense</name>
    <dbReference type="NCBI Taxonomy" id="398694"/>
    <lineage>
        <taxon>Bacteria</taxon>
        <taxon>Bacillati</taxon>
        <taxon>Actinomycetota</taxon>
        <taxon>Actinomycetes</taxon>
        <taxon>Mycobacteriales</taxon>
        <taxon>Mycobacteriaceae</taxon>
        <taxon>Mycobacterium</taxon>
    </lineage>
</organism>
<keyword evidence="3" id="KW-1185">Reference proteome</keyword>
<evidence type="ECO:0000256" key="1">
    <source>
        <dbReference type="SAM" id="MobiDB-lite"/>
    </source>
</evidence>
<dbReference type="AlphaFoldDB" id="A0A7I7MLG1"/>
<feature type="compositionally biased region" description="Polar residues" evidence="1">
    <location>
        <begin position="131"/>
        <end position="141"/>
    </location>
</feature>
<feature type="compositionally biased region" description="Low complexity" evidence="1">
    <location>
        <begin position="142"/>
        <end position="163"/>
    </location>
</feature>
<dbReference type="EMBL" id="AP022575">
    <property type="protein sequence ID" value="BBX72985.1"/>
    <property type="molecule type" value="Genomic_DNA"/>
</dbReference>
<protein>
    <submittedName>
        <fullName evidence="2">Uncharacterized protein</fullName>
    </submittedName>
</protein>
<dbReference type="RefSeq" id="WP_083052526.1">
    <property type="nucleotide sequence ID" value="NZ_AP022575.1"/>
</dbReference>
<evidence type="ECO:0000313" key="2">
    <source>
        <dbReference type="EMBL" id="BBX72985.1"/>
    </source>
</evidence>
<accession>A0A7I7MLG1</accession>
<feature type="region of interest" description="Disordered" evidence="1">
    <location>
        <begin position="129"/>
        <end position="163"/>
    </location>
</feature>
<dbReference type="Proteomes" id="UP000467236">
    <property type="component" value="Chromosome"/>
</dbReference>
<gene>
    <name evidence="2" type="ORF">MSHI_08910</name>
</gene>
<dbReference type="KEGG" id="mshj:MSHI_08910"/>
<dbReference type="OrthoDB" id="4649283at2"/>